<evidence type="ECO:0000259" key="5">
    <source>
        <dbReference type="SMART" id="SM00607"/>
    </source>
</evidence>
<dbReference type="SUPFAM" id="SSF49785">
    <property type="entry name" value="Galactose-binding domain-like"/>
    <property type="match status" value="2"/>
</dbReference>
<protein>
    <recommendedName>
        <fullName evidence="5">Fucolectin tachylectin-4 pentraxin-1 domain-containing protein</fullName>
    </recommendedName>
</protein>
<feature type="signal peptide" evidence="4">
    <location>
        <begin position="1"/>
        <end position="20"/>
    </location>
</feature>
<dbReference type="Proteomes" id="UP000678393">
    <property type="component" value="Unassembled WGS sequence"/>
</dbReference>
<comment type="caution">
    <text evidence="6">The sequence shown here is derived from an EMBL/GenBank/DDBJ whole genome shotgun (WGS) entry which is preliminary data.</text>
</comment>
<keyword evidence="7" id="KW-1185">Reference proteome</keyword>
<dbReference type="InterPro" id="IPR006585">
    <property type="entry name" value="FTP1"/>
</dbReference>
<evidence type="ECO:0000256" key="3">
    <source>
        <dbReference type="ARBA" id="ARBA00023157"/>
    </source>
</evidence>
<reference evidence="6" key="1">
    <citation type="submission" date="2021-04" db="EMBL/GenBank/DDBJ databases">
        <authorList>
            <consortium name="Molecular Ecology Group"/>
        </authorList>
    </citation>
    <scope>NUCLEOTIDE SEQUENCE</scope>
</reference>
<evidence type="ECO:0000256" key="2">
    <source>
        <dbReference type="ARBA" id="ARBA00022837"/>
    </source>
</evidence>
<dbReference type="AlphaFoldDB" id="A0A8S4A406"/>
<dbReference type="InterPro" id="IPR052108">
    <property type="entry name" value="MEGF/SIB"/>
</dbReference>
<dbReference type="GO" id="GO:0046872">
    <property type="term" value="F:metal ion binding"/>
    <property type="evidence" value="ECO:0007669"/>
    <property type="project" value="UniProtKB-KW"/>
</dbReference>
<dbReference type="OrthoDB" id="6157064at2759"/>
<dbReference type="Gene3D" id="2.60.120.260">
    <property type="entry name" value="Galactose-binding domain-like"/>
    <property type="match status" value="2"/>
</dbReference>
<keyword evidence="3" id="KW-1015">Disulfide bond</keyword>
<name>A0A8S4A406_9EUPU</name>
<organism evidence="6 7">
    <name type="scientific">Candidula unifasciata</name>
    <dbReference type="NCBI Taxonomy" id="100452"/>
    <lineage>
        <taxon>Eukaryota</taxon>
        <taxon>Metazoa</taxon>
        <taxon>Spiralia</taxon>
        <taxon>Lophotrochozoa</taxon>
        <taxon>Mollusca</taxon>
        <taxon>Gastropoda</taxon>
        <taxon>Heterobranchia</taxon>
        <taxon>Euthyneura</taxon>
        <taxon>Panpulmonata</taxon>
        <taxon>Eupulmonata</taxon>
        <taxon>Stylommatophora</taxon>
        <taxon>Helicina</taxon>
        <taxon>Helicoidea</taxon>
        <taxon>Geomitridae</taxon>
        <taxon>Candidula</taxon>
    </lineage>
</organism>
<evidence type="ECO:0000256" key="4">
    <source>
        <dbReference type="SAM" id="SignalP"/>
    </source>
</evidence>
<dbReference type="SMART" id="SM00607">
    <property type="entry name" value="FTP"/>
    <property type="match status" value="1"/>
</dbReference>
<evidence type="ECO:0000256" key="1">
    <source>
        <dbReference type="ARBA" id="ARBA00022723"/>
    </source>
</evidence>
<sequence>MKRLVLPVWIILACLRLSSSVCPGGWFGLRCEYKCRCTENKCEQPEGTCYGGATCQPEWFGPACQYVDLAQRYKASDPRLPVNLILDGNENTCLNANEVTLSLLEPFQLSWFRAHVRDSYVPGTLKIQFREKTNSPLLACENQRAAQVSDTAVDIHCDLNIMVSQVILTGESVRALCSFFISGGRNVALKQKAAQSTIYDVRNSQASKAVDGDASNWYDSATCSHTDEGKREANWNVTFYQPASVNRYVIYNRDEGVHVDERLQGFQLISYDPAGAKVFQFVDTAPTEQKVYTVTSLATEIQTVDIRAKKADRYGQTIVTLCEVEVFGDSVCEPGRFGRNCEHKCNCADSNETCFVSTGGCPSGCPSGFQGESCSEVCKKGWFGTSCQYKCHCRLDFCEFVDGSCTQGVSCASGWFGPACQYEDLVQSETLDQSLLPPFVVRDSNDNTCVDDSTQMVIIVWTIPYQFTWLKAVVKDPDVLSRLSLHFKTDSSQSVNCTNHQQARVNDRTVDIHCDLSEMVKQVIITGEGVKYLCSVYISGGRNVALKQRTTQTSIFPLISMSQSKNAVDGNRDNIFEHGSCTHTNYDDNSPAWAVTFSGKLTVNRYVLYNRALVAHRLQGFLLESFSEEGTNVFKFKDLVPTTQGVYTVTSTAPPSPISLVKIQIASLDVNRNANFLTLCEVEIFGDSLCESGQYGRECEHKCACADKNDTCFVSTGGCPSGCAPGFQGRILQSSL</sequence>
<dbReference type="EMBL" id="CAJHNH020007924">
    <property type="protein sequence ID" value="CAG5135120.1"/>
    <property type="molecule type" value="Genomic_DNA"/>
</dbReference>
<keyword evidence="4" id="KW-0732">Signal</keyword>
<dbReference type="PANTHER" id="PTHR24035:SF109">
    <property type="entry name" value="PROTEIN DRAPER"/>
    <property type="match status" value="1"/>
</dbReference>
<feature type="chain" id="PRO_5035895010" description="Fucolectin tachylectin-4 pentraxin-1 domain-containing protein" evidence="4">
    <location>
        <begin position="21"/>
        <end position="736"/>
    </location>
</feature>
<keyword evidence="1" id="KW-0479">Metal-binding</keyword>
<accession>A0A8S4A406</accession>
<gene>
    <name evidence="6" type="ORF">CUNI_LOCUS20678</name>
</gene>
<feature type="domain" description="Fucolectin tachylectin-4 pentraxin-1" evidence="5">
    <location>
        <begin position="541"/>
        <end position="690"/>
    </location>
</feature>
<keyword evidence="2" id="KW-0106">Calcium</keyword>
<evidence type="ECO:0000313" key="6">
    <source>
        <dbReference type="EMBL" id="CAG5135120.1"/>
    </source>
</evidence>
<dbReference type="InterPro" id="IPR008979">
    <property type="entry name" value="Galactose-bd-like_sf"/>
</dbReference>
<dbReference type="Pfam" id="PF22633">
    <property type="entry name" value="F5_F8_type_C_2"/>
    <property type="match status" value="2"/>
</dbReference>
<proteinExistence type="predicted"/>
<evidence type="ECO:0000313" key="7">
    <source>
        <dbReference type="Proteomes" id="UP000678393"/>
    </source>
</evidence>
<dbReference type="PANTHER" id="PTHR24035">
    <property type="entry name" value="MULTIPLE EPIDERMAL GROWTH FACTOR-LIKE DOMAINS PROTEIN"/>
    <property type="match status" value="1"/>
</dbReference>